<dbReference type="EMBL" id="CAJOBJ010105455">
    <property type="protein sequence ID" value="CAF4607090.1"/>
    <property type="molecule type" value="Genomic_DNA"/>
</dbReference>
<dbReference type="GO" id="GO:0009263">
    <property type="term" value="P:deoxyribonucleotide biosynthetic process"/>
    <property type="evidence" value="ECO:0007669"/>
    <property type="project" value="InterPro"/>
</dbReference>
<dbReference type="Proteomes" id="UP000681967">
    <property type="component" value="Unassembled WGS sequence"/>
</dbReference>
<name>A0A8S2ZQB5_9BILA</name>
<gene>
    <name evidence="1" type="ORF">BYL167_LOCUS33226</name>
    <name evidence="3" type="ORF">BYL167_LOCUS42539</name>
    <name evidence="2" type="ORF">GIL414_LOCUS39186</name>
    <name evidence="4" type="ORF">GIL414_LOCUS49449</name>
    <name evidence="5" type="ORF">SMN809_LOCUS55518</name>
</gene>
<dbReference type="GO" id="GO:0016491">
    <property type="term" value="F:oxidoreductase activity"/>
    <property type="evidence" value="ECO:0007669"/>
    <property type="project" value="InterPro"/>
</dbReference>
<accession>A0A8S2ZQB5</accession>
<dbReference type="Proteomes" id="UP000681720">
    <property type="component" value="Unassembled WGS sequence"/>
</dbReference>
<dbReference type="InterPro" id="IPR009078">
    <property type="entry name" value="Ferritin-like_SF"/>
</dbReference>
<sequence length="48" mass="5621">MYKRALASIWTCEEVDLANDTRDWLRLTPDEQYFIKHVLAFFAASDGI</sequence>
<evidence type="ECO:0000313" key="5">
    <source>
        <dbReference type="EMBL" id="CAF4977446.1"/>
    </source>
</evidence>
<dbReference type="PANTHER" id="PTHR23409:SF18">
    <property type="entry name" value="RIBONUCLEOSIDE-DIPHOSPHATE REDUCTASE SUBUNIT M2"/>
    <property type="match status" value="1"/>
</dbReference>
<dbReference type="EMBL" id="CAJOBI010196326">
    <property type="protein sequence ID" value="CAF4977446.1"/>
    <property type="molecule type" value="Genomic_DNA"/>
</dbReference>
<proteinExistence type="predicted"/>
<dbReference type="InterPro" id="IPR000358">
    <property type="entry name" value="RNR_small_fam"/>
</dbReference>
<evidence type="ECO:0000313" key="1">
    <source>
        <dbReference type="EMBL" id="CAF4438726.1"/>
    </source>
</evidence>
<evidence type="ECO:0000313" key="2">
    <source>
        <dbReference type="EMBL" id="CAF4607090.1"/>
    </source>
</evidence>
<dbReference type="Proteomes" id="UP000676336">
    <property type="component" value="Unassembled WGS sequence"/>
</dbReference>
<dbReference type="EMBL" id="CAJOBJ010162650">
    <property type="protein sequence ID" value="CAF4852173.1"/>
    <property type="molecule type" value="Genomic_DNA"/>
</dbReference>
<feature type="non-terminal residue" evidence="3">
    <location>
        <position position="48"/>
    </location>
</feature>
<dbReference type="PANTHER" id="PTHR23409">
    <property type="entry name" value="RIBONUCLEOSIDE-DIPHOSPHATE REDUCTASE SMALL CHAIN"/>
    <property type="match status" value="1"/>
</dbReference>
<reference evidence="3" key="1">
    <citation type="submission" date="2021-02" db="EMBL/GenBank/DDBJ databases">
        <authorList>
            <person name="Nowell W R."/>
        </authorList>
    </citation>
    <scope>NUCLEOTIDE SEQUENCE</scope>
</reference>
<dbReference type="InterPro" id="IPR012348">
    <property type="entry name" value="RNR-like"/>
</dbReference>
<comment type="caution">
    <text evidence="3">The sequence shown here is derived from an EMBL/GenBank/DDBJ whole genome shotgun (WGS) entry which is preliminary data.</text>
</comment>
<dbReference type="AlphaFoldDB" id="A0A8S2ZQB5"/>
<dbReference type="Gene3D" id="1.10.620.20">
    <property type="entry name" value="Ribonucleotide Reductase, subunit A"/>
    <property type="match status" value="1"/>
</dbReference>
<protein>
    <submittedName>
        <fullName evidence="3">Uncharacterized protein</fullName>
    </submittedName>
</protein>
<dbReference type="EMBL" id="CAJOBH010063916">
    <property type="protein sequence ID" value="CAF4438726.1"/>
    <property type="molecule type" value="Genomic_DNA"/>
</dbReference>
<dbReference type="Pfam" id="PF00268">
    <property type="entry name" value="Ribonuc_red_sm"/>
    <property type="match status" value="1"/>
</dbReference>
<evidence type="ECO:0000313" key="6">
    <source>
        <dbReference type="Proteomes" id="UP000681967"/>
    </source>
</evidence>
<dbReference type="SUPFAM" id="SSF47240">
    <property type="entry name" value="Ferritin-like"/>
    <property type="match status" value="1"/>
</dbReference>
<evidence type="ECO:0000313" key="4">
    <source>
        <dbReference type="EMBL" id="CAF4852173.1"/>
    </source>
</evidence>
<dbReference type="EMBL" id="CAJOBH010110739">
    <property type="protein sequence ID" value="CAF4659745.1"/>
    <property type="molecule type" value="Genomic_DNA"/>
</dbReference>
<organism evidence="3 6">
    <name type="scientific">Rotaria magnacalcarata</name>
    <dbReference type="NCBI Taxonomy" id="392030"/>
    <lineage>
        <taxon>Eukaryota</taxon>
        <taxon>Metazoa</taxon>
        <taxon>Spiralia</taxon>
        <taxon>Gnathifera</taxon>
        <taxon>Rotifera</taxon>
        <taxon>Eurotatoria</taxon>
        <taxon>Bdelloidea</taxon>
        <taxon>Philodinida</taxon>
        <taxon>Philodinidae</taxon>
        <taxon>Rotaria</taxon>
    </lineage>
</organism>
<evidence type="ECO:0000313" key="3">
    <source>
        <dbReference type="EMBL" id="CAF4659745.1"/>
    </source>
</evidence>